<dbReference type="InterPro" id="IPR034660">
    <property type="entry name" value="DinB/YfiT-like"/>
</dbReference>
<accession>A0ABS2TVL4</accession>
<evidence type="ECO:0000313" key="4">
    <source>
        <dbReference type="Proteomes" id="UP000749040"/>
    </source>
</evidence>
<comment type="caution">
    <text evidence="3">The sequence shown here is derived from an EMBL/GenBank/DDBJ whole genome shotgun (WGS) entry which is preliminary data.</text>
</comment>
<feature type="domain" description="Mycothiol-dependent maleylpyruvate isomerase metal-binding" evidence="2">
    <location>
        <begin position="67"/>
        <end position="199"/>
    </location>
</feature>
<proteinExistence type="predicted"/>
<evidence type="ECO:0000259" key="2">
    <source>
        <dbReference type="Pfam" id="PF11716"/>
    </source>
</evidence>
<dbReference type="InterPro" id="IPR024344">
    <property type="entry name" value="MDMPI_metal-binding"/>
</dbReference>
<dbReference type="SUPFAM" id="SSF109854">
    <property type="entry name" value="DinB/YfiT-like putative metalloenzymes"/>
    <property type="match status" value="1"/>
</dbReference>
<keyword evidence="4" id="KW-1185">Reference proteome</keyword>
<keyword evidence="3" id="KW-0413">Isomerase</keyword>
<dbReference type="InterPro" id="IPR036527">
    <property type="entry name" value="SCP2_sterol-bd_dom_sf"/>
</dbReference>
<evidence type="ECO:0000313" key="3">
    <source>
        <dbReference type="EMBL" id="MBM9507393.1"/>
    </source>
</evidence>
<dbReference type="InterPro" id="IPR017517">
    <property type="entry name" value="Maleyloyr_isom"/>
</dbReference>
<dbReference type="Proteomes" id="UP000749040">
    <property type="component" value="Unassembled WGS sequence"/>
</dbReference>
<dbReference type="Gene3D" id="1.20.120.450">
    <property type="entry name" value="dinb family like domain"/>
    <property type="match status" value="1"/>
</dbReference>
<dbReference type="NCBIfam" id="TIGR03083">
    <property type="entry name" value="maleylpyruvate isomerase family mycothiol-dependent enzyme"/>
    <property type="match status" value="1"/>
</dbReference>
<organism evidence="3 4">
    <name type="scientific">Actinacidiphila acididurans</name>
    <dbReference type="NCBI Taxonomy" id="2784346"/>
    <lineage>
        <taxon>Bacteria</taxon>
        <taxon>Bacillati</taxon>
        <taxon>Actinomycetota</taxon>
        <taxon>Actinomycetes</taxon>
        <taxon>Kitasatosporales</taxon>
        <taxon>Streptomycetaceae</taxon>
        <taxon>Actinacidiphila</taxon>
    </lineage>
</organism>
<reference evidence="3 4" key="1">
    <citation type="submission" date="2021-01" db="EMBL/GenBank/DDBJ databases">
        <title>Streptomyces acididurans sp. nov., isolated from a peat swamp forest soil.</title>
        <authorList>
            <person name="Chantavorakit T."/>
            <person name="Duangmal K."/>
        </authorList>
    </citation>
    <scope>NUCLEOTIDE SEQUENCE [LARGE SCALE GENOMIC DNA]</scope>
    <source>
        <strain evidence="3 4">KK5PA1</strain>
    </source>
</reference>
<name>A0ABS2TVL4_9ACTN</name>
<feature type="region of interest" description="Disordered" evidence="1">
    <location>
        <begin position="1"/>
        <end position="47"/>
    </location>
</feature>
<dbReference type="SUPFAM" id="SSF55718">
    <property type="entry name" value="SCP-like"/>
    <property type="match status" value="1"/>
</dbReference>
<dbReference type="GO" id="GO:0016853">
    <property type="term" value="F:isomerase activity"/>
    <property type="evidence" value="ECO:0007669"/>
    <property type="project" value="UniProtKB-KW"/>
</dbReference>
<evidence type="ECO:0000256" key="1">
    <source>
        <dbReference type="SAM" id="MobiDB-lite"/>
    </source>
</evidence>
<dbReference type="EMBL" id="JADKYB010000013">
    <property type="protein sequence ID" value="MBM9507393.1"/>
    <property type="molecule type" value="Genomic_DNA"/>
</dbReference>
<feature type="compositionally biased region" description="Basic residues" evidence="1">
    <location>
        <begin position="17"/>
        <end position="30"/>
    </location>
</feature>
<protein>
    <submittedName>
        <fullName evidence="3">Maleylpyruvate isomerase family mycothiol-dependent enzyme</fullName>
    </submittedName>
</protein>
<gene>
    <name evidence="3" type="ORF">ITX44_23210</name>
</gene>
<feature type="compositionally biased region" description="Polar residues" evidence="1">
    <location>
        <begin position="1"/>
        <end position="10"/>
    </location>
</feature>
<sequence>MVSSAKTINTKGDARARPPRRTARVRRPARRTREARTAPDPRIAPPPLAEAAVTVTAPIDLLNVYAEGQTRLRGLLTGLTDEALRAPSALPGWTRGHVLTHMEGVGLALARQARYALRGRTVEVYDGGRASRDAAIEAGHRRSVEVLTAALSAALDETEASWAAVGPEDWGRPVSYRDGVLLDAGLAWWRELEIHSTDALLGRSTTDWSPEFCAHLVDYLGRRVPAGLHVTLTATDGPATWTWGSGTPLHVEGATTDLAAWLAGRHPVGALTGDPLPPLGNWP</sequence>
<dbReference type="Pfam" id="PF11716">
    <property type="entry name" value="MDMPI_N"/>
    <property type="match status" value="1"/>
</dbReference>